<gene>
    <name evidence="7" type="ORF">NSK_005356</name>
</gene>
<organism evidence="7 8">
    <name type="scientific">Nannochloropsis salina CCMP1776</name>
    <dbReference type="NCBI Taxonomy" id="1027361"/>
    <lineage>
        <taxon>Eukaryota</taxon>
        <taxon>Sar</taxon>
        <taxon>Stramenopiles</taxon>
        <taxon>Ochrophyta</taxon>
        <taxon>Eustigmatophyceae</taxon>
        <taxon>Eustigmatales</taxon>
        <taxon>Monodopsidaceae</taxon>
        <taxon>Microchloropsis</taxon>
        <taxon>Microchloropsis salina</taxon>
    </lineage>
</organism>
<evidence type="ECO:0000256" key="1">
    <source>
        <dbReference type="ARBA" id="ARBA00004123"/>
    </source>
</evidence>
<dbReference type="Proteomes" id="UP000355283">
    <property type="component" value="Unassembled WGS sequence"/>
</dbReference>
<keyword evidence="4" id="KW-0804">Transcription</keyword>
<dbReference type="EMBL" id="SDOX01000047">
    <property type="protein sequence ID" value="TFJ83292.1"/>
    <property type="molecule type" value="Genomic_DNA"/>
</dbReference>
<dbReference type="PROSITE" id="PS51032">
    <property type="entry name" value="AP2_ERF"/>
    <property type="match status" value="1"/>
</dbReference>
<keyword evidence="2" id="KW-0805">Transcription regulation</keyword>
<feature type="domain" description="AP2/ERF" evidence="6">
    <location>
        <begin position="41"/>
        <end position="97"/>
    </location>
</feature>
<dbReference type="GO" id="GO:0005634">
    <property type="term" value="C:nucleus"/>
    <property type="evidence" value="ECO:0007669"/>
    <property type="project" value="UniProtKB-SubCell"/>
</dbReference>
<protein>
    <recommendedName>
        <fullName evidence="6">AP2/ERF domain-containing protein</fullName>
    </recommendedName>
</protein>
<evidence type="ECO:0000313" key="8">
    <source>
        <dbReference type="Proteomes" id="UP000355283"/>
    </source>
</evidence>
<comment type="caution">
    <text evidence="7">The sequence shown here is derived from an EMBL/GenBank/DDBJ whole genome shotgun (WGS) entry which is preliminary data.</text>
</comment>
<dbReference type="OrthoDB" id="206537at2759"/>
<evidence type="ECO:0000256" key="5">
    <source>
        <dbReference type="ARBA" id="ARBA00023242"/>
    </source>
</evidence>
<keyword evidence="5" id="KW-0539">Nucleus</keyword>
<evidence type="ECO:0000256" key="2">
    <source>
        <dbReference type="ARBA" id="ARBA00023015"/>
    </source>
</evidence>
<dbReference type="AlphaFoldDB" id="A0A4D9CVN4"/>
<evidence type="ECO:0000313" key="7">
    <source>
        <dbReference type="EMBL" id="TFJ83292.1"/>
    </source>
</evidence>
<dbReference type="Gene3D" id="3.30.730.10">
    <property type="entry name" value="AP2/ERF domain"/>
    <property type="match status" value="1"/>
</dbReference>
<dbReference type="InterPro" id="IPR016177">
    <property type="entry name" value="DNA-bd_dom_sf"/>
</dbReference>
<evidence type="ECO:0000259" key="6">
    <source>
        <dbReference type="PROSITE" id="PS51032"/>
    </source>
</evidence>
<dbReference type="Pfam" id="PF00847">
    <property type="entry name" value="AP2"/>
    <property type="match status" value="1"/>
</dbReference>
<proteinExistence type="predicted"/>
<dbReference type="GO" id="GO:0003677">
    <property type="term" value="F:DNA binding"/>
    <property type="evidence" value="ECO:0007669"/>
    <property type="project" value="UniProtKB-KW"/>
</dbReference>
<dbReference type="InterPro" id="IPR001471">
    <property type="entry name" value="AP2/ERF_dom"/>
</dbReference>
<dbReference type="GO" id="GO:0003700">
    <property type="term" value="F:DNA-binding transcription factor activity"/>
    <property type="evidence" value="ECO:0007669"/>
    <property type="project" value="InterPro"/>
</dbReference>
<accession>A0A4D9CVN4</accession>
<reference evidence="7 8" key="1">
    <citation type="submission" date="2019-01" db="EMBL/GenBank/DDBJ databases">
        <title>Nuclear Genome Assembly of the Microalgal Biofuel strain Nannochloropsis salina CCMP1776.</title>
        <authorList>
            <person name="Hovde B."/>
        </authorList>
    </citation>
    <scope>NUCLEOTIDE SEQUENCE [LARGE SCALE GENOMIC DNA]</scope>
    <source>
        <strain evidence="7 8">CCMP1776</strain>
    </source>
</reference>
<keyword evidence="3" id="KW-0238">DNA-binding</keyword>
<keyword evidence="8" id="KW-1185">Reference proteome</keyword>
<evidence type="ECO:0000256" key="4">
    <source>
        <dbReference type="ARBA" id="ARBA00023163"/>
    </source>
</evidence>
<comment type="subcellular location">
    <subcellularLocation>
        <location evidence="1">Nucleus</location>
    </subcellularLocation>
</comment>
<dbReference type="SUPFAM" id="SSF54171">
    <property type="entry name" value="DNA-binding domain"/>
    <property type="match status" value="1"/>
</dbReference>
<dbReference type="InterPro" id="IPR036955">
    <property type="entry name" value="AP2/ERF_dom_sf"/>
</dbReference>
<name>A0A4D9CVN4_9STRA</name>
<sequence>MLRPSSGIVRARFDWRDPKGGVRKGSAASGGYLSPTMPSSTYRGVSWVKAKRRWNCSISVGNKTKSLGTFLEEEEAARAYDSAARREHYPEPILNFLPDGR</sequence>
<evidence type="ECO:0000256" key="3">
    <source>
        <dbReference type="ARBA" id="ARBA00023125"/>
    </source>
</evidence>